<dbReference type="SUPFAM" id="SSF52151">
    <property type="entry name" value="FabD/lysophospholipase-like"/>
    <property type="match status" value="1"/>
</dbReference>
<dbReference type="InterPro" id="IPR011032">
    <property type="entry name" value="GroES-like_sf"/>
</dbReference>
<dbReference type="SUPFAM" id="SSF51161">
    <property type="entry name" value="Trimeric LpxA-like enzymes"/>
    <property type="match status" value="3"/>
</dbReference>
<dbReference type="PROSITE" id="PS00606">
    <property type="entry name" value="KS3_1"/>
    <property type="match status" value="1"/>
</dbReference>
<accession>A0AAW1SDV6</accession>
<dbReference type="InterPro" id="IPR014031">
    <property type="entry name" value="Ketoacyl_synth_C"/>
</dbReference>
<dbReference type="Pfam" id="PF00698">
    <property type="entry name" value="Acyl_transf_1"/>
    <property type="match status" value="1"/>
</dbReference>
<dbReference type="InterPro" id="IPR014043">
    <property type="entry name" value="Acyl_transferase_dom"/>
</dbReference>
<keyword evidence="8" id="KW-0276">Fatty acid metabolism</keyword>
<reference evidence="22 23" key="1">
    <citation type="journal article" date="2024" name="Nat. Commun.">
        <title>Phylogenomics reveals the evolutionary origins of lichenization in chlorophyte algae.</title>
        <authorList>
            <person name="Puginier C."/>
            <person name="Libourel C."/>
            <person name="Otte J."/>
            <person name="Skaloud P."/>
            <person name="Haon M."/>
            <person name="Grisel S."/>
            <person name="Petersen M."/>
            <person name="Berrin J.G."/>
            <person name="Delaux P.M."/>
            <person name="Dal Grande F."/>
            <person name="Keller J."/>
        </authorList>
    </citation>
    <scope>NUCLEOTIDE SEQUENCE [LARGE SCALE GENOMIC DNA]</scope>
    <source>
        <strain evidence="22 23">SAG 245.80</strain>
    </source>
</reference>
<keyword evidence="3" id="KW-0596">Phosphopantetheine</keyword>
<dbReference type="EMBL" id="JALJOU010000005">
    <property type="protein sequence ID" value="KAK9843776.1"/>
    <property type="molecule type" value="Genomic_DNA"/>
</dbReference>
<evidence type="ECO:0000256" key="10">
    <source>
        <dbReference type="ARBA" id="ARBA00023002"/>
    </source>
</evidence>
<dbReference type="PANTHER" id="PTHR43775">
    <property type="entry name" value="FATTY ACID SYNTHASE"/>
    <property type="match status" value="1"/>
</dbReference>
<dbReference type="Gene3D" id="3.40.50.720">
    <property type="entry name" value="NAD(P)-binding Rossmann-like Domain"/>
    <property type="match status" value="1"/>
</dbReference>
<dbReference type="InterPro" id="IPR018201">
    <property type="entry name" value="Ketoacyl_synth_AS"/>
</dbReference>
<dbReference type="InterPro" id="IPR020841">
    <property type="entry name" value="PKS_Beta-ketoAc_synthase_dom"/>
</dbReference>
<dbReference type="Gene3D" id="1.10.1200.10">
    <property type="entry name" value="ACP-like"/>
    <property type="match status" value="1"/>
</dbReference>
<evidence type="ECO:0000256" key="4">
    <source>
        <dbReference type="ARBA" id="ARBA00022516"/>
    </source>
</evidence>
<evidence type="ECO:0000259" key="19">
    <source>
        <dbReference type="PROSITE" id="PS50075"/>
    </source>
</evidence>
<feature type="region of interest" description="N-terminal hotdog fold" evidence="16">
    <location>
        <begin position="888"/>
        <end position="1061"/>
    </location>
</feature>
<dbReference type="CDD" id="cd02440">
    <property type="entry name" value="AdoMet_MTases"/>
    <property type="match status" value="1"/>
</dbReference>
<evidence type="ECO:0000256" key="1">
    <source>
        <dbReference type="ARBA" id="ARBA00012873"/>
    </source>
</evidence>
<dbReference type="InterPro" id="IPR020843">
    <property type="entry name" value="ER"/>
</dbReference>
<dbReference type="InterPro" id="IPR057326">
    <property type="entry name" value="KR_dom"/>
</dbReference>
<dbReference type="Gene3D" id="3.40.366.10">
    <property type="entry name" value="Malonyl-Coenzyme A Acyl Carrier Protein, domain 2"/>
    <property type="match status" value="1"/>
</dbReference>
<feature type="domain" description="Carrier" evidence="19">
    <location>
        <begin position="2306"/>
        <end position="2388"/>
    </location>
</feature>
<dbReference type="InterPro" id="IPR020806">
    <property type="entry name" value="PKS_PP-bd"/>
</dbReference>
<dbReference type="InterPro" id="IPR014030">
    <property type="entry name" value="Ketoacyl_synth_N"/>
</dbReference>
<feature type="transmembrane region" description="Helical" evidence="18">
    <location>
        <begin position="2989"/>
        <end position="3011"/>
    </location>
</feature>
<dbReference type="SUPFAM" id="SSF53901">
    <property type="entry name" value="Thiolase-like"/>
    <property type="match status" value="1"/>
</dbReference>
<dbReference type="InterPro" id="IPR020807">
    <property type="entry name" value="PKS_DH"/>
</dbReference>
<sequence>MTPGTMCLAMARGERPKAPVDIVGHSCRFPDSESSSHFWANLRDGRDMVTVDDRRWPAGLHNTPARFGKLIEFDRFDASFFSVHGKQAQRMDPQLRKLLEVAYEAWIDSGINHLALRGSERVGVYVGCCGSELHAQWLSDITGITGYEQTGCTLSMFANRLSFTFDFRGPSKAVDTACSSSFMALNDAVSDLQNGRVDYAMVGGSSALFRPATTVAFNQLHMVSPDGACKSFDAGANGYARAEGVAIVVLKRAGLAGVPWAVAREPYAQIVGCDTNNDGFTDKGITFPSGEAQSALGTKVCEAAGVDRSSVVYVEAHGTGTVVGDAQELAAIDRMYGAGAGRTAAAPLLIGSVKSNMGHCEGCSGLAALIKVCLAFEHGMLPGNLHYNQPNPNSESLNQGVLKVVAEGTPWQGGTVAISNFGFGGSNVHCLVSGHARAPAALPAPICAPSPVPSAEAAEDAGLDPEVIIPVLARTLEGAKRLLSLIEGRGAAAAELVGPFKRLANAQAAEIKKLGVRGTLANGTAKVESVKAAHPPPVWFVFSGNGSQWPRMAAELVETSPAFCASMEACAAALQRYGIDLMAEFAKPDGWSTPALAMSGLSAVQVGLVDMLREEYGVVPAGMLGHSAGEIAAGYADGCLTREQTVLIAYHRGRMAPDHGVSGGLMAAVGLSAGDADARLAKEGLGGSVVVGCDNSPANVTLSGPAAQLTPLLEALKGEGVFVRELDTLGIAYHSPALDAFGSELRAELEAVLPAPKARSKTWLSTCYALDTEDPAAALCGPEYHVQSYVSRVRFVEACAAIPADALLLEVGPHALLRSPLRQNRATLPYVSLMKKGCGAGATLRDGAADLWRKGVALTWRVPADSADAELSRDVREALVSWNHATDYELPSYSTYAGGKGTGLFEKTYDLGGEHEFLVDHNVDGRVLMPATSYVVTAWEAAAAAAEKPMAEFPVAFEDVAIHQAVVATQGQKVTLAVQLAPAGKFYVLHGGDLICEGVIRAAKTAPKAKEAGGAPAEAPAPLAAAVGSPKPAHNEAAPAPAGSEPQAQAAAAAPVAPAETEQAAVPEPQWEHSALATVEAHQFYNAVGRTGIKYGPHFRMVQRTNISADTSALLRWDSCFIRLLDGMLQVIGFADADGDDHALRIPVRIRGIEIGGPAGTHAPAVACRVERARGAVSTPMATITGLELAAAPRSAAASNTKLNIKTLEFVPYGVVVDGSAERACYARQLQGYLAATLLPVFAAWEGELPEHLQKVQQLCQGVKEAPPAPGAEEDAFFGKPRHILARMVRDVLATGDVPATIADIMPAIVQHPEHSKLYLEDAFTSHHITAESLDILLDTAFQNMPSGFRVCEVGAGTGGLTRDAFPFLDVDNHCELLQYTATDISNVWAPKLLESIGSSKMLFKVWDLNKPAPAEVGRDYHLVLASNVLHTAANMASTLAHVAEVLAPGGFLCFYDFMDVTPAMFWGLSKQCWGHTDTREYSLWCSFARWERLLADAGFQQVMVRKDSIDASALCLYRKPEAAKPERPLFIDAPLSEAADEVMEDWLMEYRSKLAEAAGVGEGAPADAEEPAAAAEASAPTADSKAEAVSAKPAQRRLWLTGALTRSPGAFGFFRTAHAEPLGDRLRLLLDYNMPDGIPPIEGAESAVADVEEMLARSEGLDMAQNVFQDGVWGTLRNMRLALGEAVQRPLGAVPNGAHMEIGTYGDLATMHWVQNEPWEAGLLPCNVTYGALNFKDVMLAYGKLNRDLMAGGYSQGRLGFEFSGTLPAPSASMPLRRVMGVARQAIATSVGAPKYLVWDVPKTWTLKDAATVPVAYLTAYYALLMRAGMHKGQSVLVHSGTGAVGLAAIRIAHFRGCEVFTTCGSAAKRAFLQETFPWLDDAHIGDSRSTSFEATVLGQTGGRGVDMALNSLADDKLQATVRCLAPHGQLLEIGKYDILKNTPLGMRPMHANISFQGIDLDSLFKGIMQDQVWEMHALLAEGMRSGEVEPLPWTVFSAAKVQDAFRYLASGVHMGKVLIQVADTEGRLLRSGPPLEAAAAPAEEASTPESEAVAVKSVFTARSDRTYLITGGLGGFGLALASWLVGKGAGRLVLSSKRGMRTGEQAKAVRALRRRGAEVEVSTLDVTDAAEAAALVELAGRGHPLGGVFHLAMYLDDRLLANQTGESWNAVVRPKALGAWNLDAATRALGELEHFVCFSSVVATLGNAGQANYGFGNLACSQLCRFRRNAGLPGLAVGWGPVGNVGFVVDNSDSLMFKRVFQLTAQQPIDECLGLLGDVMAADLGAAGVQPIVTICRTTVSDQSAAGEDAGGLVAAVLGMLGLEEKDVGETETLESLGMDSMQVAEIRARLQRALGRPIPLEEVGALTVARMREVEAEAGLTPSAKPDAAAAGDAPADEPAIEATAQTASAVPQAEEKTAATPTKGDEGAVAEVAAAPAADAAARSPDAWHRRAAWPVLTAAGVLYIGAWLGSIGLLAFRFVWACAVAYGAGAAALAVPAAWLFIGAAMCAASVVNKRLLAPKLSPKRPIQMFSWAFFRWWLVNRMVNMTTMIFADQLRGTAFLVWWYRALGAEIGANAFIDALDVSDWDLLEIGDDVAIGEGATVIAHSFKDGHLHFGQVTIGSGCRLDPFAVALPGLALPAGAILSSLGTKMPSAPRAGAKAAARAAEKRSPAWEAAERKVESERIGAAKHTVLQLTGLYLLGLAAVPGAYGAFWLLARIAMALGAPAAVWTHAAGAPVLTLVALASPVFAPMLPLLLPGAAGAAMSALASPALAAALPAAFLANGLALAAAMRAVELGYKRFAMLALGTWGINAYLRALGARIGAHATIRFGNPILAPDMLDLGRGAHVGDTANVVTAAPLDATRIVAARVEVREQALLGACAVAMPGARVGAGSILGALAAAEAGADLRPMALFMGAPAKALARSPVKEGAFDEPATTAERVRYAAAPLAQVALSGGIMGAAGWATALLAEAAAAALGSRADAAWLLPAAFALFGLLQILLGAVAKRALVGALVPGAVWRKHDALNFARMLAFVNEIPCSHTFIEAIRGSPWLNAMGRLRGTRIGRDAFIDTLAVNDYDLPSIGDRAVVARNATIFCHLGTYKAGRMELSQARVTIGDGAIVGARSAILPGFKLRAGGSLAPVALGRPSA</sequence>
<feature type="region of interest" description="Disordered" evidence="17">
    <location>
        <begin position="2408"/>
        <end position="2430"/>
    </location>
</feature>
<dbReference type="InterPro" id="IPR006162">
    <property type="entry name" value="Ppantetheine_attach_site"/>
</dbReference>
<dbReference type="Gene3D" id="3.90.180.10">
    <property type="entry name" value="Medium-chain alcohol dehydrogenases, catalytic domain"/>
    <property type="match status" value="1"/>
</dbReference>
<evidence type="ECO:0000256" key="2">
    <source>
        <dbReference type="ARBA" id="ARBA00018769"/>
    </source>
</evidence>
<evidence type="ECO:0000256" key="13">
    <source>
        <dbReference type="ARBA" id="ARBA00023160"/>
    </source>
</evidence>
<dbReference type="SUPFAM" id="SSF51735">
    <property type="entry name" value="NAD(P)-binding Rossmann-fold domains"/>
    <property type="match status" value="2"/>
</dbReference>
<dbReference type="InterPro" id="IPR049551">
    <property type="entry name" value="PKS_DH_C"/>
</dbReference>
<dbReference type="InterPro" id="IPR001227">
    <property type="entry name" value="Ac_transferase_dom_sf"/>
</dbReference>
<dbReference type="InterPro" id="IPR036736">
    <property type="entry name" value="ACP-like_sf"/>
</dbReference>
<evidence type="ECO:0000256" key="8">
    <source>
        <dbReference type="ARBA" id="ARBA00022832"/>
    </source>
</evidence>
<evidence type="ECO:0000256" key="16">
    <source>
        <dbReference type="PROSITE-ProRule" id="PRU01363"/>
    </source>
</evidence>
<protein>
    <recommendedName>
        <fullName evidence="2">Fatty acid synthase</fullName>
        <ecNumber evidence="1">2.3.1.85</ecNumber>
    </recommendedName>
</protein>
<evidence type="ECO:0000259" key="20">
    <source>
        <dbReference type="PROSITE" id="PS52004"/>
    </source>
</evidence>
<dbReference type="SUPFAM" id="SSF55048">
    <property type="entry name" value="Probable ACP-binding domain of malonyl-CoA ACP transacylase"/>
    <property type="match status" value="1"/>
</dbReference>
<dbReference type="FunFam" id="3.40.50.720:FF:000209">
    <property type="entry name" value="Polyketide synthase Pks12"/>
    <property type="match status" value="1"/>
</dbReference>
<feature type="domain" description="Ketosynthase family 3 (KS3)" evidence="20">
    <location>
        <begin position="17"/>
        <end position="434"/>
    </location>
</feature>
<feature type="active site" description="Proton acceptor; for dehydratase activity" evidence="16">
    <location>
        <position position="921"/>
    </location>
</feature>
<dbReference type="Pfam" id="PF14765">
    <property type="entry name" value="PS-DH"/>
    <property type="match status" value="1"/>
</dbReference>
<feature type="transmembrane region" description="Helical" evidence="18">
    <location>
        <begin position="2958"/>
        <end position="2983"/>
    </location>
</feature>
<feature type="transmembrane region" description="Helical" evidence="18">
    <location>
        <begin position="2778"/>
        <end position="2800"/>
    </location>
</feature>
<dbReference type="SMART" id="SM00822">
    <property type="entry name" value="PKS_KR"/>
    <property type="match status" value="1"/>
</dbReference>
<dbReference type="Pfam" id="PF00550">
    <property type="entry name" value="PP-binding"/>
    <property type="match status" value="1"/>
</dbReference>
<feature type="transmembrane region" description="Helical" evidence="18">
    <location>
        <begin position="2703"/>
        <end position="2722"/>
    </location>
</feature>
<dbReference type="GO" id="GO:0016787">
    <property type="term" value="F:hydrolase activity"/>
    <property type="evidence" value="ECO:0007669"/>
    <property type="project" value="UniProtKB-KW"/>
</dbReference>
<dbReference type="InterPro" id="IPR009081">
    <property type="entry name" value="PP-bd_ACP"/>
</dbReference>
<keyword evidence="12" id="KW-0443">Lipid metabolism</keyword>
<feature type="active site" description="Proton donor; for dehydratase activity" evidence="16">
    <location>
        <position position="1126"/>
    </location>
</feature>
<dbReference type="Gene3D" id="3.10.129.110">
    <property type="entry name" value="Polyketide synthase dehydratase"/>
    <property type="match status" value="2"/>
</dbReference>
<dbReference type="GO" id="GO:0016491">
    <property type="term" value="F:oxidoreductase activity"/>
    <property type="evidence" value="ECO:0007669"/>
    <property type="project" value="UniProtKB-KW"/>
</dbReference>
<evidence type="ECO:0000256" key="6">
    <source>
        <dbReference type="ARBA" id="ARBA00022679"/>
    </source>
</evidence>
<dbReference type="SUPFAM" id="SSF50129">
    <property type="entry name" value="GroES-like"/>
    <property type="match status" value="1"/>
</dbReference>
<feature type="region of interest" description="C-terminal hotdog fold" evidence="16">
    <location>
        <begin position="1076"/>
        <end position="1219"/>
    </location>
</feature>
<dbReference type="EC" id="2.3.1.85" evidence="1"/>
<keyword evidence="18" id="KW-0472">Membrane</keyword>
<feature type="compositionally biased region" description="Low complexity" evidence="17">
    <location>
        <begin position="1036"/>
        <end position="1067"/>
    </location>
</feature>
<dbReference type="InterPro" id="IPR049552">
    <property type="entry name" value="PKS_DH_N"/>
</dbReference>
<dbReference type="InterPro" id="IPR013968">
    <property type="entry name" value="PKS_KR"/>
</dbReference>
<evidence type="ECO:0000256" key="11">
    <source>
        <dbReference type="ARBA" id="ARBA00023027"/>
    </source>
</evidence>
<dbReference type="PROSITE" id="PS50075">
    <property type="entry name" value="CARRIER"/>
    <property type="match status" value="1"/>
</dbReference>
<feature type="region of interest" description="Disordered" evidence="17">
    <location>
        <begin position="1011"/>
        <end position="1067"/>
    </location>
</feature>
<feature type="region of interest" description="Disordered" evidence="17">
    <location>
        <begin position="1562"/>
        <end position="1591"/>
    </location>
</feature>
<gene>
    <name evidence="22" type="ORF">WJX81_005783</name>
</gene>
<dbReference type="InterPro" id="IPR042104">
    <property type="entry name" value="PKS_dehydratase_sf"/>
</dbReference>
<evidence type="ECO:0000256" key="5">
    <source>
        <dbReference type="ARBA" id="ARBA00022553"/>
    </source>
</evidence>
<dbReference type="Proteomes" id="UP001445335">
    <property type="component" value="Unassembled WGS sequence"/>
</dbReference>
<evidence type="ECO:0000259" key="21">
    <source>
        <dbReference type="PROSITE" id="PS52019"/>
    </source>
</evidence>
<dbReference type="InterPro" id="IPR016036">
    <property type="entry name" value="Malonyl_transacylase_ACP-bd"/>
</dbReference>
<dbReference type="SMART" id="SM00823">
    <property type="entry name" value="PKS_PP"/>
    <property type="match status" value="1"/>
</dbReference>
<feature type="transmembrane region" description="Helical" evidence="18">
    <location>
        <begin position="2734"/>
        <end position="2758"/>
    </location>
</feature>
<dbReference type="SMART" id="SM00826">
    <property type="entry name" value="PKS_DH"/>
    <property type="match status" value="1"/>
</dbReference>
<evidence type="ECO:0000256" key="17">
    <source>
        <dbReference type="SAM" id="MobiDB-lite"/>
    </source>
</evidence>
<dbReference type="SMART" id="SM00827">
    <property type="entry name" value="PKS_AT"/>
    <property type="match status" value="1"/>
</dbReference>
<dbReference type="PROSITE" id="PS52004">
    <property type="entry name" value="KS3_2"/>
    <property type="match status" value="1"/>
</dbReference>
<feature type="domain" description="PKS/mFAS DH" evidence="21">
    <location>
        <begin position="888"/>
        <end position="1219"/>
    </location>
</feature>
<keyword evidence="4" id="KW-0444">Lipid biosynthesis</keyword>
<keyword evidence="13" id="KW-0275">Fatty acid biosynthesis</keyword>
<dbReference type="SMART" id="SM00825">
    <property type="entry name" value="PKS_KS"/>
    <property type="match status" value="1"/>
</dbReference>
<comment type="caution">
    <text evidence="22">The sequence shown here is derived from an EMBL/GenBank/DDBJ whole genome shotgun (WGS) entry which is preliminary data.</text>
</comment>
<evidence type="ECO:0000313" key="22">
    <source>
        <dbReference type="EMBL" id="KAK9843776.1"/>
    </source>
</evidence>
<evidence type="ECO:0000256" key="18">
    <source>
        <dbReference type="SAM" id="Phobius"/>
    </source>
</evidence>
<keyword evidence="10" id="KW-0560">Oxidoreductase</keyword>
<dbReference type="GO" id="GO:0004315">
    <property type="term" value="F:3-oxoacyl-[acyl-carrier-protein] synthase activity"/>
    <property type="evidence" value="ECO:0007669"/>
    <property type="project" value="InterPro"/>
</dbReference>
<keyword evidence="23" id="KW-1185">Reference proteome</keyword>
<dbReference type="Pfam" id="PF21089">
    <property type="entry name" value="PKS_DH_N"/>
    <property type="match status" value="1"/>
</dbReference>
<dbReference type="InterPro" id="IPR029063">
    <property type="entry name" value="SAM-dependent_MTases_sf"/>
</dbReference>
<keyword evidence="5" id="KW-0597">Phosphoprotein</keyword>
<dbReference type="SMART" id="SM00829">
    <property type="entry name" value="PKS_ER"/>
    <property type="match status" value="1"/>
</dbReference>
<keyword evidence="14" id="KW-0511">Multifunctional enzyme</keyword>
<dbReference type="SUPFAM" id="SSF47336">
    <property type="entry name" value="ACP-like"/>
    <property type="match status" value="1"/>
</dbReference>
<keyword evidence="11" id="KW-0520">NAD</keyword>
<dbReference type="InterPro" id="IPR013217">
    <property type="entry name" value="Methyltransf_12"/>
</dbReference>
<evidence type="ECO:0000313" key="23">
    <source>
        <dbReference type="Proteomes" id="UP001445335"/>
    </source>
</evidence>
<dbReference type="Gene3D" id="2.160.10.10">
    <property type="entry name" value="Hexapeptide repeat proteins"/>
    <property type="match status" value="2"/>
</dbReference>
<evidence type="ECO:0000256" key="14">
    <source>
        <dbReference type="ARBA" id="ARBA00023268"/>
    </source>
</evidence>
<dbReference type="InterPro" id="IPR050091">
    <property type="entry name" value="PKS_NRPS_Biosynth_Enz"/>
</dbReference>
<dbReference type="PROSITE" id="PS52019">
    <property type="entry name" value="PKS_MFAS_DH"/>
    <property type="match status" value="1"/>
</dbReference>
<dbReference type="Gene3D" id="3.40.50.150">
    <property type="entry name" value="Vaccinia Virus protein VP39"/>
    <property type="match status" value="1"/>
</dbReference>
<proteinExistence type="predicted"/>
<dbReference type="Pfam" id="PF08659">
    <property type="entry name" value="KR"/>
    <property type="match status" value="1"/>
</dbReference>
<dbReference type="GO" id="GO:0044550">
    <property type="term" value="P:secondary metabolite biosynthetic process"/>
    <property type="evidence" value="ECO:0007669"/>
    <property type="project" value="UniProtKB-ARBA"/>
</dbReference>
<dbReference type="Pfam" id="PF02801">
    <property type="entry name" value="Ketoacyl-synt_C"/>
    <property type="match status" value="1"/>
</dbReference>
<dbReference type="PROSITE" id="PS00012">
    <property type="entry name" value="PHOSPHOPANTETHEINE"/>
    <property type="match status" value="1"/>
</dbReference>
<dbReference type="CDD" id="cd00833">
    <property type="entry name" value="PKS"/>
    <property type="match status" value="1"/>
</dbReference>
<feature type="transmembrane region" description="Helical" evidence="18">
    <location>
        <begin position="2491"/>
        <end position="2517"/>
    </location>
</feature>
<dbReference type="Gene3D" id="3.30.70.3290">
    <property type="match status" value="1"/>
</dbReference>
<dbReference type="SUPFAM" id="SSF53335">
    <property type="entry name" value="S-adenosyl-L-methionine-dependent methyltransferases"/>
    <property type="match status" value="1"/>
</dbReference>
<evidence type="ECO:0000256" key="12">
    <source>
        <dbReference type="ARBA" id="ARBA00023098"/>
    </source>
</evidence>
<dbReference type="GO" id="GO:0006633">
    <property type="term" value="P:fatty acid biosynthetic process"/>
    <property type="evidence" value="ECO:0007669"/>
    <property type="project" value="UniProtKB-KW"/>
</dbReference>
<dbReference type="Pfam" id="PF00109">
    <property type="entry name" value="ketoacyl-synt"/>
    <property type="match status" value="1"/>
</dbReference>
<keyword evidence="6" id="KW-0808">Transferase</keyword>
<evidence type="ECO:0000256" key="3">
    <source>
        <dbReference type="ARBA" id="ARBA00022450"/>
    </source>
</evidence>
<evidence type="ECO:0000256" key="9">
    <source>
        <dbReference type="ARBA" id="ARBA00022857"/>
    </source>
</evidence>
<dbReference type="Pfam" id="PF13602">
    <property type="entry name" value="ADH_zinc_N_2"/>
    <property type="match status" value="1"/>
</dbReference>
<feature type="compositionally biased region" description="Low complexity" evidence="17">
    <location>
        <begin position="1562"/>
        <end position="1583"/>
    </location>
</feature>
<dbReference type="InterPro" id="IPR032821">
    <property type="entry name" value="PKS_assoc"/>
</dbReference>
<feature type="compositionally biased region" description="Low complexity" evidence="17">
    <location>
        <begin position="1011"/>
        <end position="1026"/>
    </location>
</feature>
<dbReference type="InterPro" id="IPR011004">
    <property type="entry name" value="Trimer_LpxA-like_sf"/>
</dbReference>
<dbReference type="Pfam" id="PF08242">
    <property type="entry name" value="Methyltransf_12"/>
    <property type="match status" value="1"/>
</dbReference>
<dbReference type="InterPro" id="IPR016039">
    <property type="entry name" value="Thiolase-like"/>
</dbReference>
<dbReference type="CDD" id="cd05195">
    <property type="entry name" value="enoyl_red"/>
    <property type="match status" value="1"/>
</dbReference>
<dbReference type="PANTHER" id="PTHR43775:SF7">
    <property type="entry name" value="FATTY ACID SYNTHASE"/>
    <property type="match status" value="1"/>
</dbReference>
<dbReference type="InterPro" id="IPR049900">
    <property type="entry name" value="PKS_mFAS_DH"/>
</dbReference>
<feature type="transmembrane region" description="Helical" evidence="18">
    <location>
        <begin position="2456"/>
        <end position="2485"/>
    </location>
</feature>
<dbReference type="Pfam" id="PF16197">
    <property type="entry name" value="KAsynt_C_assoc"/>
    <property type="match status" value="1"/>
</dbReference>
<evidence type="ECO:0000256" key="15">
    <source>
        <dbReference type="ARBA" id="ARBA00044883"/>
    </source>
</evidence>
<dbReference type="Gene3D" id="3.40.47.10">
    <property type="match status" value="1"/>
</dbReference>
<organism evidence="22 23">
    <name type="scientific">Elliptochloris bilobata</name>
    <dbReference type="NCBI Taxonomy" id="381761"/>
    <lineage>
        <taxon>Eukaryota</taxon>
        <taxon>Viridiplantae</taxon>
        <taxon>Chlorophyta</taxon>
        <taxon>core chlorophytes</taxon>
        <taxon>Trebouxiophyceae</taxon>
        <taxon>Trebouxiophyceae incertae sedis</taxon>
        <taxon>Elliptochloris clade</taxon>
        <taxon>Elliptochloris</taxon>
    </lineage>
</organism>
<keyword evidence="18" id="KW-1133">Transmembrane helix</keyword>
<comment type="catalytic activity">
    <reaction evidence="15">
        <text>acetyl-CoA + n malonyl-CoA + 2n NADPH + 2n H(+) = a long-chain fatty acid + (n+1) CoA + n CO2 + 2n NADP(+).</text>
        <dbReference type="EC" id="2.3.1.85"/>
    </reaction>
</comment>
<keyword evidence="9" id="KW-0521">NADP</keyword>
<dbReference type="InterPro" id="IPR016035">
    <property type="entry name" value="Acyl_Trfase/lysoPLipase"/>
</dbReference>
<dbReference type="InterPro" id="IPR036291">
    <property type="entry name" value="NAD(P)-bd_dom_sf"/>
</dbReference>
<evidence type="ECO:0000256" key="7">
    <source>
        <dbReference type="ARBA" id="ARBA00022801"/>
    </source>
</evidence>
<keyword evidence="18" id="KW-0812">Transmembrane</keyword>
<keyword evidence="7" id="KW-0378">Hydrolase</keyword>
<dbReference type="GO" id="GO:0004312">
    <property type="term" value="F:fatty acid synthase activity"/>
    <property type="evidence" value="ECO:0007669"/>
    <property type="project" value="UniProtKB-EC"/>
</dbReference>
<name>A0AAW1SDV6_9CHLO</name>
<dbReference type="GO" id="GO:0031177">
    <property type="term" value="F:phosphopantetheine binding"/>
    <property type="evidence" value="ECO:0007669"/>
    <property type="project" value="InterPro"/>
</dbReference>